<comment type="caution">
    <text evidence="2">The sequence shown here is derived from an EMBL/GenBank/DDBJ whole genome shotgun (WGS) entry which is preliminary data.</text>
</comment>
<evidence type="ECO:0000256" key="1">
    <source>
        <dbReference type="SAM" id="MobiDB-lite"/>
    </source>
</evidence>
<keyword evidence="3" id="KW-1185">Reference proteome</keyword>
<dbReference type="RefSeq" id="WP_320508532.1">
    <property type="nucleotide sequence ID" value="NZ_JAXCLW010000002.1"/>
</dbReference>
<evidence type="ECO:0008006" key="4">
    <source>
        <dbReference type="Google" id="ProtNLM"/>
    </source>
</evidence>
<evidence type="ECO:0000313" key="3">
    <source>
        <dbReference type="Proteomes" id="UP001279642"/>
    </source>
</evidence>
<organism evidence="2 3">
    <name type="scientific">Dongia soli</name>
    <dbReference type="NCBI Taxonomy" id="600628"/>
    <lineage>
        <taxon>Bacteria</taxon>
        <taxon>Pseudomonadati</taxon>
        <taxon>Pseudomonadota</taxon>
        <taxon>Alphaproteobacteria</taxon>
        <taxon>Rhodospirillales</taxon>
        <taxon>Dongiaceae</taxon>
        <taxon>Dongia</taxon>
    </lineage>
</organism>
<dbReference type="EMBL" id="JAXCLW010000002">
    <property type="protein sequence ID" value="MDY0883500.1"/>
    <property type="molecule type" value="Genomic_DNA"/>
</dbReference>
<gene>
    <name evidence="2" type="ORF">SMD27_11645</name>
</gene>
<feature type="region of interest" description="Disordered" evidence="1">
    <location>
        <begin position="188"/>
        <end position="209"/>
    </location>
</feature>
<proteinExistence type="predicted"/>
<reference evidence="2 3" key="1">
    <citation type="journal article" date="2016" name="Antonie Van Leeuwenhoek">
        <title>Dongia soli sp. nov., isolated from soil from Dokdo, Korea.</title>
        <authorList>
            <person name="Kim D.U."/>
            <person name="Lee H."/>
            <person name="Kim H."/>
            <person name="Kim S.G."/>
            <person name="Ka J.O."/>
        </authorList>
    </citation>
    <scope>NUCLEOTIDE SEQUENCE [LARGE SCALE GENOMIC DNA]</scope>
    <source>
        <strain evidence="2 3">D78</strain>
    </source>
</reference>
<dbReference type="Proteomes" id="UP001279642">
    <property type="component" value="Unassembled WGS sequence"/>
</dbReference>
<feature type="compositionally biased region" description="Polar residues" evidence="1">
    <location>
        <begin position="200"/>
        <end position="209"/>
    </location>
</feature>
<name>A0ABU5EBX0_9PROT</name>
<sequence>MVALLLTAACSYPVSVPPSPALDVYASYTDKITGKYALYVDATSFTRTVSATGEICSAHNYPINANDAFKASAVKTLEQLVENVEVVDAPIAREALAERGYRGMIVIKSDEYSARLMFVPGFWQATATASADISARILVDGPEGRLFGTSGSASRSYDSSTGSCGGGAEALSHATSMAMKEMFERLGERFANEPKLRHPQPQTATSPSS</sequence>
<protein>
    <recommendedName>
        <fullName evidence="4">DUF4410 domain-containing protein</fullName>
    </recommendedName>
</protein>
<evidence type="ECO:0000313" key="2">
    <source>
        <dbReference type="EMBL" id="MDY0883500.1"/>
    </source>
</evidence>
<accession>A0ABU5EBX0</accession>